<dbReference type="GO" id="GO:0070677">
    <property type="term" value="F:rRNA (cytosine-2'-O-)-methyltransferase activity"/>
    <property type="evidence" value="ECO:0007669"/>
    <property type="project" value="UniProtKB-UniRule"/>
</dbReference>
<feature type="domain" description="Tetrapyrrole methylase" evidence="7">
    <location>
        <begin position="3"/>
        <end position="197"/>
    </location>
</feature>
<dbReference type="NCBIfam" id="TIGR00096">
    <property type="entry name" value="16S rRNA (cytidine(1402)-2'-O)-methyltransferase"/>
    <property type="match status" value="1"/>
</dbReference>
<dbReference type="PIRSF" id="PIRSF005917">
    <property type="entry name" value="MTase_YraL"/>
    <property type="match status" value="1"/>
</dbReference>
<dbReference type="InterPro" id="IPR008189">
    <property type="entry name" value="rRNA_ssu_MeTfrase_I"/>
</dbReference>
<dbReference type="InterPro" id="IPR014777">
    <property type="entry name" value="4pyrrole_Mease_sub1"/>
</dbReference>
<dbReference type="Gene3D" id="3.30.950.10">
    <property type="entry name" value="Methyltransferase, Cobalt-precorrin-4 Transmethylase, Domain 2"/>
    <property type="match status" value="1"/>
</dbReference>
<comment type="similarity">
    <text evidence="6">Belongs to the methyltransferase superfamily. RsmI family.</text>
</comment>
<comment type="function">
    <text evidence="6">Catalyzes the 2'-O-methylation of the ribose of cytidine 1402 (C1402) in 16S rRNA.</text>
</comment>
<evidence type="ECO:0000313" key="9">
    <source>
        <dbReference type="Proteomes" id="UP000464317"/>
    </source>
</evidence>
<evidence type="ECO:0000256" key="1">
    <source>
        <dbReference type="ARBA" id="ARBA00022490"/>
    </source>
</evidence>
<dbReference type="InterPro" id="IPR014776">
    <property type="entry name" value="4pyrrole_Mease_sub2"/>
</dbReference>
<keyword evidence="5 6" id="KW-0949">S-adenosyl-L-methionine</keyword>
<dbReference type="Proteomes" id="UP000464317">
    <property type="component" value="Chromosome"/>
</dbReference>
<protein>
    <recommendedName>
        <fullName evidence="6">Ribosomal RNA small subunit methyltransferase I</fullName>
        <ecNumber evidence="6">2.1.1.198</ecNumber>
    </recommendedName>
    <alternativeName>
        <fullName evidence="6">16S rRNA 2'-O-ribose C1402 methyltransferase</fullName>
    </alternativeName>
    <alternativeName>
        <fullName evidence="6">rRNA (cytidine-2'-O-)-methyltransferase RsmI</fullName>
    </alternativeName>
</protein>
<dbReference type="GO" id="GO:0005737">
    <property type="term" value="C:cytoplasm"/>
    <property type="evidence" value="ECO:0007669"/>
    <property type="project" value="UniProtKB-SubCell"/>
</dbReference>
<dbReference type="Gene3D" id="3.40.1010.10">
    <property type="entry name" value="Cobalt-precorrin-4 Transmethylase, Domain 1"/>
    <property type="match status" value="1"/>
</dbReference>
<dbReference type="EMBL" id="AP022325">
    <property type="protein sequence ID" value="BBU47878.1"/>
    <property type="molecule type" value="Genomic_DNA"/>
</dbReference>
<dbReference type="PROSITE" id="PS01296">
    <property type="entry name" value="RSMI"/>
    <property type="match status" value="1"/>
</dbReference>
<keyword evidence="9" id="KW-1185">Reference proteome</keyword>
<dbReference type="KEGG" id="mfel:JPM2_5710"/>
<dbReference type="HAMAP" id="MF_01877">
    <property type="entry name" value="16SrRNA_methyltr_I"/>
    <property type="match status" value="1"/>
</dbReference>
<dbReference type="Pfam" id="PF00590">
    <property type="entry name" value="TP_methylase"/>
    <property type="match status" value="1"/>
</dbReference>
<dbReference type="FunFam" id="3.40.1010.10:FF:000007">
    <property type="entry name" value="Ribosomal RNA small subunit methyltransferase I"/>
    <property type="match status" value="1"/>
</dbReference>
<keyword evidence="4 6" id="KW-0808">Transferase</keyword>
<accession>A0A809SF29</accession>
<evidence type="ECO:0000259" key="7">
    <source>
        <dbReference type="Pfam" id="PF00590"/>
    </source>
</evidence>
<dbReference type="EC" id="2.1.1.198" evidence="6"/>
<dbReference type="PANTHER" id="PTHR46111:SF1">
    <property type="entry name" value="RIBOSOMAL RNA SMALL SUBUNIT METHYLTRANSFERASE I"/>
    <property type="match status" value="1"/>
</dbReference>
<dbReference type="InterPro" id="IPR018063">
    <property type="entry name" value="SAM_MeTrfase_RsmI_CS"/>
</dbReference>
<dbReference type="RefSeq" id="WP_161553291.1">
    <property type="nucleotide sequence ID" value="NZ_AP022325.1"/>
</dbReference>
<comment type="catalytic activity">
    <reaction evidence="6">
        <text>cytidine(1402) in 16S rRNA + S-adenosyl-L-methionine = 2'-O-methylcytidine(1402) in 16S rRNA + S-adenosyl-L-homocysteine + H(+)</text>
        <dbReference type="Rhea" id="RHEA:42924"/>
        <dbReference type="Rhea" id="RHEA-COMP:10285"/>
        <dbReference type="Rhea" id="RHEA-COMP:10286"/>
        <dbReference type="ChEBI" id="CHEBI:15378"/>
        <dbReference type="ChEBI" id="CHEBI:57856"/>
        <dbReference type="ChEBI" id="CHEBI:59789"/>
        <dbReference type="ChEBI" id="CHEBI:74495"/>
        <dbReference type="ChEBI" id="CHEBI:82748"/>
        <dbReference type="EC" id="2.1.1.198"/>
    </reaction>
</comment>
<dbReference type="InterPro" id="IPR000878">
    <property type="entry name" value="4pyrrol_Mease"/>
</dbReference>
<proteinExistence type="inferred from homology"/>
<keyword evidence="2 6" id="KW-0698">rRNA processing</keyword>
<evidence type="ECO:0000313" key="8">
    <source>
        <dbReference type="EMBL" id="BBU47878.1"/>
    </source>
</evidence>
<reference evidence="8 9" key="1">
    <citation type="submission" date="2020-01" db="EMBL/GenBank/DDBJ databases">
        <title>Complete genome sequence of Mycoplasma felis strain Myco-2.</title>
        <authorList>
            <person name="Kinoshita Y."/>
            <person name="Niwa H."/>
            <person name="Uchida-Fujii E."/>
            <person name="Nukada T."/>
        </authorList>
    </citation>
    <scope>NUCLEOTIDE SEQUENCE [LARGE SCALE GENOMIC DNA]</scope>
    <source>
        <strain evidence="8 9">Myco-2</strain>
    </source>
</reference>
<gene>
    <name evidence="6 8" type="primary">rsmI</name>
    <name evidence="8" type="ORF">JPM2_5710</name>
</gene>
<keyword evidence="1 6" id="KW-0963">Cytoplasm</keyword>
<dbReference type="CDD" id="cd11648">
    <property type="entry name" value="RsmI"/>
    <property type="match status" value="1"/>
</dbReference>
<evidence type="ECO:0000256" key="3">
    <source>
        <dbReference type="ARBA" id="ARBA00022603"/>
    </source>
</evidence>
<sequence length="238" mass="26830">MSKLYIVGTPIGNLKDITLRALETLSTVNIIACEDTRVTYKLLDKYDIKNKKLITNNVQTEKKTSNIILKYLLEGQTVALVSDAGMPLISDPGFDILNLAKENNIDIEVIPGVSASTMAFTGSGFSNTFSFLGFMKDKTIQRKNELSSLTIGTYIYFVSPHKLINTLNDIYEVFGNNVKLCLAKELTKLYEKWYFGTPESIINELDSNSIKGEYTLVLNIPKIKHVKINKYEKNKRPK</sequence>
<keyword evidence="3 6" id="KW-0489">Methyltransferase</keyword>
<dbReference type="PANTHER" id="PTHR46111">
    <property type="entry name" value="RIBOSOMAL RNA SMALL SUBUNIT METHYLTRANSFERASE I"/>
    <property type="match status" value="1"/>
</dbReference>
<comment type="subcellular location">
    <subcellularLocation>
        <location evidence="6">Cytoplasm</location>
    </subcellularLocation>
</comment>
<evidence type="ECO:0000256" key="6">
    <source>
        <dbReference type="HAMAP-Rule" id="MF_01877"/>
    </source>
</evidence>
<name>A0A809SF29_9BACT</name>
<evidence type="ECO:0000256" key="2">
    <source>
        <dbReference type="ARBA" id="ARBA00022552"/>
    </source>
</evidence>
<evidence type="ECO:0000256" key="4">
    <source>
        <dbReference type="ARBA" id="ARBA00022679"/>
    </source>
</evidence>
<evidence type="ECO:0000256" key="5">
    <source>
        <dbReference type="ARBA" id="ARBA00022691"/>
    </source>
</evidence>
<organism evidence="8 9">
    <name type="scientific">Mycoplasmopsis felis</name>
    <dbReference type="NCBI Taxonomy" id="33923"/>
    <lineage>
        <taxon>Bacteria</taxon>
        <taxon>Bacillati</taxon>
        <taxon>Mycoplasmatota</taxon>
        <taxon>Mycoplasmoidales</taxon>
        <taxon>Metamycoplasmataceae</taxon>
        <taxon>Mycoplasmopsis</taxon>
    </lineage>
</organism>
<dbReference type="InterPro" id="IPR035996">
    <property type="entry name" value="4pyrrol_Methylase_sf"/>
</dbReference>
<dbReference type="SUPFAM" id="SSF53790">
    <property type="entry name" value="Tetrapyrrole methylase"/>
    <property type="match status" value="1"/>
</dbReference>
<dbReference type="AlphaFoldDB" id="A0A809SF29"/>